<proteinExistence type="predicted"/>
<dbReference type="PROSITE" id="PS00028">
    <property type="entry name" value="ZINC_FINGER_C2H2_1"/>
    <property type="match status" value="1"/>
</dbReference>
<dbReference type="InterPro" id="IPR013087">
    <property type="entry name" value="Znf_C2H2_type"/>
</dbReference>
<reference evidence="3 4" key="3">
    <citation type="journal article" date="2019" name="Int. J. Syst. Evol. Microbiol.">
        <title>Nitrosopumilus adriaticus sp. nov. and Nitrosopumilus piranensis sp. nov., two ammonia-oxidizing archaea from the Adriatic Sea and members of the class Nitrososphaeria.</title>
        <authorList>
            <person name="Bayer B."/>
            <person name="Vojvoda J."/>
            <person name="Reinthaler T."/>
            <person name="Reyes C."/>
            <person name="Pinto M."/>
            <person name="Herndl G.J."/>
        </authorList>
    </citation>
    <scope>NUCLEOTIDE SEQUENCE [LARGE SCALE GENOMIC DNA]</scope>
    <source>
        <strain evidence="3 4">D3C</strain>
    </source>
</reference>
<feature type="region of interest" description="Disordered" evidence="1">
    <location>
        <begin position="1"/>
        <end position="55"/>
    </location>
</feature>
<dbReference type="KEGG" id="nid:NPIRD3C_1133"/>
<evidence type="ECO:0000259" key="2">
    <source>
        <dbReference type="PROSITE" id="PS50157"/>
    </source>
</evidence>
<dbReference type="AlphaFoldDB" id="A0A0C5BZC0"/>
<accession>A0A0C5BZC0</accession>
<dbReference type="HOGENOM" id="CLU_2911316_0_0_2"/>
<evidence type="ECO:0000313" key="3">
    <source>
        <dbReference type="EMBL" id="AJM92345.1"/>
    </source>
</evidence>
<gene>
    <name evidence="3" type="ORF">NPIRD3C_1133</name>
</gene>
<dbReference type="OrthoDB" id="7373at2157"/>
<reference evidence="4" key="1">
    <citation type="submission" date="2015-02" db="EMBL/GenBank/DDBJ databases">
        <title>Characterization of two novel Thaumarchaeota isolated from the Northern Adriatic Sea.</title>
        <authorList>
            <person name="Bayer B."/>
            <person name="Vojvoda J."/>
            <person name="Offre P."/>
            <person name="Srivastava A."/>
            <person name="Elisabeth N."/>
            <person name="Garcia J.A.L."/>
            <person name="Schleper C."/>
            <person name="Herndl G.J."/>
        </authorList>
    </citation>
    <scope>NUCLEOTIDE SEQUENCE [LARGE SCALE GENOMIC DNA]</scope>
    <source>
        <strain evidence="4">D3C</strain>
    </source>
</reference>
<reference evidence="3 4" key="2">
    <citation type="journal article" date="2016" name="ISME J.">
        <title>Physiological and genomic characterization of two novel marine thaumarchaeal strains indicates niche differentiation.</title>
        <authorList>
            <person name="Bayer B."/>
            <person name="Vojvoda J."/>
            <person name="Offre P."/>
            <person name="Alves R.J."/>
            <person name="Elisabeth N.H."/>
            <person name="Garcia J.A."/>
            <person name="Volland J.M."/>
            <person name="Srivastava A."/>
            <person name="Schleper C."/>
            <person name="Herndl G.J."/>
        </authorList>
    </citation>
    <scope>NUCLEOTIDE SEQUENCE [LARGE SCALE GENOMIC DNA]</scope>
    <source>
        <strain evidence="3 4">D3C</strain>
    </source>
</reference>
<dbReference type="PATRIC" id="fig|1582439.9.peg.1167"/>
<protein>
    <recommendedName>
        <fullName evidence="2">C2H2-type domain-containing protein</fullName>
    </recommendedName>
</protein>
<dbReference type="STRING" id="1582439.NPIRD3C_1133"/>
<feature type="domain" description="C2H2-type" evidence="2">
    <location>
        <begin position="14"/>
        <end position="37"/>
    </location>
</feature>
<dbReference type="EMBL" id="CP010868">
    <property type="protein sequence ID" value="AJM92345.1"/>
    <property type="molecule type" value="Genomic_DNA"/>
</dbReference>
<keyword evidence="4" id="KW-1185">Reference proteome</keyword>
<dbReference type="PROSITE" id="PS50157">
    <property type="entry name" value="ZINC_FINGER_C2H2_2"/>
    <property type="match status" value="1"/>
</dbReference>
<organism evidence="3 4">
    <name type="scientific">Nitrosopumilus piranensis</name>
    <dbReference type="NCBI Taxonomy" id="1582439"/>
    <lineage>
        <taxon>Archaea</taxon>
        <taxon>Nitrososphaerota</taxon>
        <taxon>Nitrososphaeria</taxon>
        <taxon>Nitrosopumilales</taxon>
        <taxon>Nitrosopumilaceae</taxon>
        <taxon>Nitrosopumilus</taxon>
    </lineage>
</organism>
<evidence type="ECO:0000313" key="4">
    <source>
        <dbReference type="Proteomes" id="UP000032027"/>
    </source>
</evidence>
<sequence>MGLFKRNKDNGSKTKCDTCGTELHDPERLKRHMKKAHGNVPAKKLDPNAGDGGTW</sequence>
<evidence type="ECO:0000256" key="1">
    <source>
        <dbReference type="SAM" id="MobiDB-lite"/>
    </source>
</evidence>
<dbReference type="Proteomes" id="UP000032027">
    <property type="component" value="Chromosome"/>
</dbReference>
<dbReference type="GeneID" id="59166943"/>
<name>A0A0C5BZC0_9ARCH</name>
<dbReference type="RefSeq" id="WP_182126903.1">
    <property type="nucleotide sequence ID" value="NZ_CP010868.1"/>
</dbReference>
<feature type="compositionally biased region" description="Basic and acidic residues" evidence="1">
    <location>
        <begin position="1"/>
        <end position="28"/>
    </location>
</feature>